<dbReference type="Pfam" id="PF01370">
    <property type="entry name" value="Epimerase"/>
    <property type="match status" value="1"/>
</dbReference>
<proteinExistence type="predicted"/>
<sequence>MYTPTMEVFVTGATGYIGYSLVKELIKRNDRVSALVRSKEKAADLAAMGVKLYVGDLQNVQLLEQAMAGASVVFHLAAYAKPWAKDERTYRQVNVTGTDHVLTAALKNNVQKVILTSTASVYGPAPSPQHPVDENTRRTIPYTNSYESSKAEAEVLARSYVKQGLAVVILSPTRVYGPGKETDSNGIAKLLRLYLAGKWHFMPGDGNSVGNYCYVDDVVRGHLLAMAQGRSGENYLLGGEDATYQQLFALIARLTGKQRKLIPIPGSLLRGASWVMVKLAKLTGTKPLITPDWTRKLLLHWSVSSHKAERELGYTITPLKEGLSRTLQSLQQK</sequence>
<reference evidence="3" key="1">
    <citation type="submission" date="2017-01" db="EMBL/GenBank/DDBJ databases">
        <authorList>
            <person name="Varghese N."/>
            <person name="Submissions S."/>
        </authorList>
    </citation>
    <scope>NUCLEOTIDE SEQUENCE [LARGE SCALE GENOMIC DNA]</scope>
    <source>
        <strain evidence="3">DM9</strain>
    </source>
</reference>
<accession>A0A1N6WZX1</accession>
<dbReference type="STRING" id="1077936.SAMN05421545_1850"/>
<feature type="domain" description="NAD-dependent epimerase/dehydratase" evidence="1">
    <location>
        <begin position="8"/>
        <end position="238"/>
    </location>
</feature>
<name>A0A1N6WZX1_9BACT</name>
<dbReference type="PANTHER" id="PTHR48079">
    <property type="entry name" value="PROTEIN YEEZ"/>
    <property type="match status" value="1"/>
</dbReference>
<gene>
    <name evidence="2" type="ORF">SAMN05421545_1850</name>
</gene>
<dbReference type="GO" id="GO:0005737">
    <property type="term" value="C:cytoplasm"/>
    <property type="evidence" value="ECO:0007669"/>
    <property type="project" value="TreeGrafter"/>
</dbReference>
<evidence type="ECO:0000313" key="2">
    <source>
        <dbReference type="EMBL" id="SIQ95659.1"/>
    </source>
</evidence>
<dbReference type="AlphaFoldDB" id="A0A1N6WZX1"/>
<dbReference type="SUPFAM" id="SSF51735">
    <property type="entry name" value="NAD(P)-binding Rossmann-fold domains"/>
    <property type="match status" value="1"/>
</dbReference>
<organism evidence="2 3">
    <name type="scientific">Pontibacter lucknowensis</name>
    <dbReference type="NCBI Taxonomy" id="1077936"/>
    <lineage>
        <taxon>Bacteria</taxon>
        <taxon>Pseudomonadati</taxon>
        <taxon>Bacteroidota</taxon>
        <taxon>Cytophagia</taxon>
        <taxon>Cytophagales</taxon>
        <taxon>Hymenobacteraceae</taxon>
        <taxon>Pontibacter</taxon>
    </lineage>
</organism>
<keyword evidence="3" id="KW-1185">Reference proteome</keyword>
<dbReference type="Proteomes" id="UP000185924">
    <property type="component" value="Unassembled WGS sequence"/>
</dbReference>
<dbReference type="GO" id="GO:0004029">
    <property type="term" value="F:aldehyde dehydrogenase (NAD+) activity"/>
    <property type="evidence" value="ECO:0007669"/>
    <property type="project" value="TreeGrafter"/>
</dbReference>
<dbReference type="InterPro" id="IPR001509">
    <property type="entry name" value="Epimerase_deHydtase"/>
</dbReference>
<protein>
    <submittedName>
        <fullName evidence="2">Farnesol dehydrogenase</fullName>
    </submittedName>
</protein>
<dbReference type="InterPro" id="IPR051783">
    <property type="entry name" value="NAD(P)-dependent_oxidoreduct"/>
</dbReference>
<dbReference type="EMBL" id="FTNM01000002">
    <property type="protein sequence ID" value="SIQ95659.1"/>
    <property type="molecule type" value="Genomic_DNA"/>
</dbReference>
<dbReference type="PANTHER" id="PTHR48079:SF6">
    <property type="entry name" value="NAD(P)-BINDING DOMAIN-CONTAINING PROTEIN-RELATED"/>
    <property type="match status" value="1"/>
</dbReference>
<dbReference type="Gene3D" id="3.40.50.720">
    <property type="entry name" value="NAD(P)-binding Rossmann-like Domain"/>
    <property type="match status" value="1"/>
</dbReference>
<evidence type="ECO:0000259" key="1">
    <source>
        <dbReference type="Pfam" id="PF01370"/>
    </source>
</evidence>
<dbReference type="InterPro" id="IPR036291">
    <property type="entry name" value="NAD(P)-bd_dom_sf"/>
</dbReference>
<evidence type="ECO:0000313" key="3">
    <source>
        <dbReference type="Proteomes" id="UP000185924"/>
    </source>
</evidence>